<evidence type="ECO:0000256" key="2">
    <source>
        <dbReference type="ARBA" id="ARBA00022801"/>
    </source>
</evidence>
<evidence type="ECO:0000256" key="1">
    <source>
        <dbReference type="ARBA" id="ARBA00001946"/>
    </source>
</evidence>
<organism evidence="4 5">
    <name type="scientific">Dongia mobilis</name>
    <dbReference type="NCBI Taxonomy" id="578943"/>
    <lineage>
        <taxon>Bacteria</taxon>
        <taxon>Pseudomonadati</taxon>
        <taxon>Pseudomonadota</taxon>
        <taxon>Alphaproteobacteria</taxon>
        <taxon>Rhodospirillales</taxon>
        <taxon>Dongiaceae</taxon>
        <taxon>Dongia</taxon>
    </lineage>
</organism>
<comment type="caution">
    <text evidence="4">The sequence shown here is derived from an EMBL/GenBank/DDBJ whole genome shotgun (WGS) entry which is preliminary data.</text>
</comment>
<gene>
    <name evidence="4" type="ORF">A8950_1400</name>
</gene>
<dbReference type="Proteomes" id="UP000295783">
    <property type="component" value="Unassembled WGS sequence"/>
</dbReference>
<dbReference type="AlphaFoldDB" id="A0A4R6WPT2"/>
<accession>A0A4R6WPT2</accession>
<proteinExistence type="predicted"/>
<dbReference type="InterPro" id="IPR000086">
    <property type="entry name" value="NUDIX_hydrolase_dom"/>
</dbReference>
<dbReference type="PROSITE" id="PS51462">
    <property type="entry name" value="NUDIX"/>
    <property type="match status" value="1"/>
</dbReference>
<dbReference type="Gene3D" id="3.90.79.10">
    <property type="entry name" value="Nucleoside Triphosphate Pyrophosphohydrolase"/>
    <property type="match status" value="1"/>
</dbReference>
<evidence type="ECO:0000259" key="3">
    <source>
        <dbReference type="PROSITE" id="PS51462"/>
    </source>
</evidence>
<evidence type="ECO:0000313" key="4">
    <source>
        <dbReference type="EMBL" id="TDQ83115.1"/>
    </source>
</evidence>
<reference evidence="4 5" key="1">
    <citation type="submission" date="2019-03" db="EMBL/GenBank/DDBJ databases">
        <title>Genomic Encyclopedia of Type Strains, Phase III (KMG-III): the genomes of soil and plant-associated and newly described type strains.</title>
        <authorList>
            <person name="Whitman W."/>
        </authorList>
    </citation>
    <scope>NUCLEOTIDE SEQUENCE [LARGE SCALE GENOMIC DNA]</scope>
    <source>
        <strain evidence="4 5">CGMCC 1.7660</strain>
    </source>
</reference>
<dbReference type="Pfam" id="PF00293">
    <property type="entry name" value="NUDIX"/>
    <property type="match status" value="1"/>
</dbReference>
<dbReference type="InterPro" id="IPR020476">
    <property type="entry name" value="Nudix_hydrolase"/>
</dbReference>
<dbReference type="SUPFAM" id="SSF55811">
    <property type="entry name" value="Nudix"/>
    <property type="match status" value="1"/>
</dbReference>
<comment type="cofactor">
    <cofactor evidence="1">
        <name>Mg(2+)</name>
        <dbReference type="ChEBI" id="CHEBI:18420"/>
    </cofactor>
</comment>
<dbReference type="PANTHER" id="PTHR43046:SF2">
    <property type="entry name" value="8-OXO-DGTP DIPHOSPHATASE-RELATED"/>
    <property type="match status" value="1"/>
</dbReference>
<evidence type="ECO:0000313" key="5">
    <source>
        <dbReference type="Proteomes" id="UP000295783"/>
    </source>
</evidence>
<dbReference type="InterPro" id="IPR015797">
    <property type="entry name" value="NUDIX_hydrolase-like_dom_sf"/>
</dbReference>
<keyword evidence="2" id="KW-0378">Hydrolase</keyword>
<keyword evidence="5" id="KW-1185">Reference proteome</keyword>
<dbReference type="EMBL" id="SNYW01000007">
    <property type="protein sequence ID" value="TDQ83115.1"/>
    <property type="molecule type" value="Genomic_DNA"/>
</dbReference>
<name>A0A4R6WPT2_9PROT</name>
<dbReference type="GO" id="GO:0016787">
    <property type="term" value="F:hydrolase activity"/>
    <property type="evidence" value="ECO:0007669"/>
    <property type="project" value="UniProtKB-KW"/>
</dbReference>
<dbReference type="PANTHER" id="PTHR43046">
    <property type="entry name" value="GDP-MANNOSE MANNOSYL HYDROLASE"/>
    <property type="match status" value="1"/>
</dbReference>
<protein>
    <submittedName>
        <fullName evidence="4">8-oxo-dGTP diphosphatase</fullName>
    </submittedName>
</protein>
<feature type="domain" description="Nudix hydrolase" evidence="3">
    <location>
        <begin position="30"/>
        <end position="163"/>
    </location>
</feature>
<dbReference type="PRINTS" id="PR00502">
    <property type="entry name" value="NUDIXFAMILY"/>
</dbReference>
<sequence>MGDDQPVSTPTGFWDSYLGRLRQKIGSDLLLLPGASCLFVNEAGELLLERRSDFGLWGIPGGNMEPGEDIVSSLRREMLEETGWNAADFIPYGFASDPATKTITFPNGHRCQYFVLMFWSPWPEGREPVASAESLAFGWFRPDDLPDDAMKSLPASVAAYQRFRSSGVFQMT</sequence>